<name>A0ACB9RLS1_9MYRT</name>
<sequence length="361" mass="41327">MASETTPNCWPVHQAYQGTGMKPSARNVLVRFRFQLEDAIQRNCLFDPPEQTTPASKDITLWGVPLLPSKGHLGTNAVLSKFLEASGYRVPEAFEMLRATLQWRRTYAIDAIGNEQLGGDLEKFVYIAGADREGRPVWFNTYGASLKDRESYIRHFGSSESRTEFMRCVVQSLESGVEKLSFKDGGVDSLVHVADMMNLGNPKMKELKDILWTSLVICRHRYPEIIRRHIMINVPFWYYVFHKLLAKFVPWQNNRKFILARPSRVTQTLLKYIEPEDLPRHYGGLKREGDDEFTELDKATEVVVRAKSTERIVIPFTEAGATVVWDVAVVGGGVSYKEEFVPEDECSYKVLIRKTKRLREG</sequence>
<gene>
    <name evidence="1" type="ORF">MLD38_016034</name>
</gene>
<proteinExistence type="predicted"/>
<evidence type="ECO:0000313" key="1">
    <source>
        <dbReference type="EMBL" id="KAI4378574.1"/>
    </source>
</evidence>
<keyword evidence="2" id="KW-1185">Reference proteome</keyword>
<protein>
    <submittedName>
        <fullName evidence="1">Uncharacterized protein</fullName>
    </submittedName>
</protein>
<reference evidence="2" key="1">
    <citation type="journal article" date="2023" name="Front. Plant Sci.">
        <title>Chromosomal-level genome assembly of Melastoma candidum provides insights into trichome evolution.</title>
        <authorList>
            <person name="Zhong Y."/>
            <person name="Wu W."/>
            <person name="Sun C."/>
            <person name="Zou P."/>
            <person name="Liu Y."/>
            <person name="Dai S."/>
            <person name="Zhou R."/>
        </authorList>
    </citation>
    <scope>NUCLEOTIDE SEQUENCE [LARGE SCALE GENOMIC DNA]</scope>
</reference>
<comment type="caution">
    <text evidence="1">The sequence shown here is derived from an EMBL/GenBank/DDBJ whole genome shotgun (WGS) entry which is preliminary data.</text>
</comment>
<dbReference type="Proteomes" id="UP001057402">
    <property type="component" value="Chromosome 4"/>
</dbReference>
<dbReference type="EMBL" id="CM042883">
    <property type="protein sequence ID" value="KAI4378574.1"/>
    <property type="molecule type" value="Genomic_DNA"/>
</dbReference>
<evidence type="ECO:0000313" key="2">
    <source>
        <dbReference type="Proteomes" id="UP001057402"/>
    </source>
</evidence>
<accession>A0ACB9RLS1</accession>
<organism evidence="1 2">
    <name type="scientific">Melastoma candidum</name>
    <dbReference type="NCBI Taxonomy" id="119954"/>
    <lineage>
        <taxon>Eukaryota</taxon>
        <taxon>Viridiplantae</taxon>
        <taxon>Streptophyta</taxon>
        <taxon>Embryophyta</taxon>
        <taxon>Tracheophyta</taxon>
        <taxon>Spermatophyta</taxon>
        <taxon>Magnoliopsida</taxon>
        <taxon>eudicotyledons</taxon>
        <taxon>Gunneridae</taxon>
        <taxon>Pentapetalae</taxon>
        <taxon>rosids</taxon>
        <taxon>malvids</taxon>
        <taxon>Myrtales</taxon>
        <taxon>Melastomataceae</taxon>
        <taxon>Melastomatoideae</taxon>
        <taxon>Melastomateae</taxon>
        <taxon>Melastoma</taxon>
    </lineage>
</organism>